<accession>A0A5B0E0I4</accession>
<keyword evidence="2" id="KW-1133">Transmembrane helix</keyword>
<gene>
    <name evidence="3" type="ORF">FPY71_04285</name>
</gene>
<sequence>MRIESFRHPLIFLNSKQREKQMAEKIRTNDARQGRKGSRVLVMLLTALALCLVVFAGLGIYGKILPDENIGGTPAATSDPSTAPEQPANTGIVSPPAATPQ</sequence>
<protein>
    <submittedName>
        <fullName evidence="3">Uncharacterized protein</fullName>
    </submittedName>
</protein>
<name>A0A5B0E0I4_9HYPH</name>
<feature type="region of interest" description="Disordered" evidence="1">
    <location>
        <begin position="69"/>
        <end position="101"/>
    </location>
</feature>
<evidence type="ECO:0000256" key="2">
    <source>
        <dbReference type="SAM" id="Phobius"/>
    </source>
</evidence>
<dbReference type="AlphaFoldDB" id="A0A5B0E0I4"/>
<dbReference type="OrthoDB" id="7908990at2"/>
<feature type="compositionally biased region" description="Polar residues" evidence="1">
    <location>
        <begin position="75"/>
        <end position="92"/>
    </location>
</feature>
<organism evidence="3 4">
    <name type="scientific">Aureimonas fodinaquatilis</name>
    <dbReference type="NCBI Taxonomy" id="2565783"/>
    <lineage>
        <taxon>Bacteria</taxon>
        <taxon>Pseudomonadati</taxon>
        <taxon>Pseudomonadota</taxon>
        <taxon>Alphaproteobacteria</taxon>
        <taxon>Hyphomicrobiales</taxon>
        <taxon>Aurantimonadaceae</taxon>
        <taxon>Aureimonas</taxon>
    </lineage>
</organism>
<proteinExistence type="predicted"/>
<keyword evidence="2" id="KW-0812">Transmembrane</keyword>
<dbReference type="Proteomes" id="UP000324738">
    <property type="component" value="Unassembled WGS sequence"/>
</dbReference>
<comment type="caution">
    <text evidence="3">The sequence shown here is derived from an EMBL/GenBank/DDBJ whole genome shotgun (WGS) entry which is preliminary data.</text>
</comment>
<keyword evidence="2" id="KW-0472">Membrane</keyword>
<dbReference type="EMBL" id="VTWH01000001">
    <property type="protein sequence ID" value="KAA0972323.1"/>
    <property type="molecule type" value="Genomic_DNA"/>
</dbReference>
<evidence type="ECO:0000256" key="1">
    <source>
        <dbReference type="SAM" id="MobiDB-lite"/>
    </source>
</evidence>
<reference evidence="3 4" key="1">
    <citation type="submission" date="2019-08" db="EMBL/GenBank/DDBJ databases">
        <title>Aureimonas fodiniaquatilis sp. nov., isolated from a coal mine wastewater.</title>
        <authorList>
            <person name="Kim W."/>
        </authorList>
    </citation>
    <scope>NUCLEOTIDE SEQUENCE [LARGE SCALE GENOMIC DNA]</scope>
    <source>
        <strain evidence="3 4">CAU 1482</strain>
    </source>
</reference>
<keyword evidence="4" id="KW-1185">Reference proteome</keyword>
<feature type="transmembrane region" description="Helical" evidence="2">
    <location>
        <begin position="40"/>
        <end position="61"/>
    </location>
</feature>
<evidence type="ECO:0000313" key="4">
    <source>
        <dbReference type="Proteomes" id="UP000324738"/>
    </source>
</evidence>
<evidence type="ECO:0000313" key="3">
    <source>
        <dbReference type="EMBL" id="KAA0972323.1"/>
    </source>
</evidence>
<dbReference type="RefSeq" id="WP_149297930.1">
    <property type="nucleotide sequence ID" value="NZ_VTWH01000001.1"/>
</dbReference>